<evidence type="ECO:0000313" key="2">
    <source>
        <dbReference type="EMBL" id="ROP44668.1"/>
    </source>
</evidence>
<sequence>MASRRRAATTSPLGVRGSADRGITTTARLLLVGLSAGAVVGLLAGLILNTPADWRGEYSSKLPFFGLYLGLPAGELTQVVTALLVHHGRRRLPDRLLVAAAPCLAAGTCTALVASGAETTALHTLVAVTTAGSPAALIALTTRAWCLRPTGS</sequence>
<name>A0A3N1HQ72_9ACTN</name>
<feature type="transmembrane region" description="Helical" evidence="1">
    <location>
        <begin position="29"/>
        <end position="50"/>
    </location>
</feature>
<keyword evidence="1" id="KW-1133">Transmembrane helix</keyword>
<keyword evidence="1" id="KW-0812">Transmembrane</keyword>
<feature type="transmembrane region" description="Helical" evidence="1">
    <location>
        <begin position="121"/>
        <end position="140"/>
    </location>
</feature>
<dbReference type="Proteomes" id="UP000276232">
    <property type="component" value="Unassembled WGS sequence"/>
</dbReference>
<evidence type="ECO:0000313" key="3">
    <source>
        <dbReference type="Proteomes" id="UP000276232"/>
    </source>
</evidence>
<protein>
    <submittedName>
        <fullName evidence="2">Uncharacterized protein</fullName>
    </submittedName>
</protein>
<organism evidence="2 3">
    <name type="scientific">Pseudokineococcus lusitanus</name>
    <dbReference type="NCBI Taxonomy" id="763993"/>
    <lineage>
        <taxon>Bacteria</taxon>
        <taxon>Bacillati</taxon>
        <taxon>Actinomycetota</taxon>
        <taxon>Actinomycetes</taxon>
        <taxon>Kineosporiales</taxon>
        <taxon>Kineosporiaceae</taxon>
        <taxon>Pseudokineococcus</taxon>
    </lineage>
</organism>
<gene>
    <name evidence="2" type="ORF">EDC03_0794</name>
</gene>
<reference evidence="2 3" key="1">
    <citation type="journal article" date="2015" name="Stand. Genomic Sci.">
        <title>Genomic Encyclopedia of Bacterial and Archaeal Type Strains, Phase III: the genomes of soil and plant-associated and newly described type strains.</title>
        <authorList>
            <person name="Whitman W.B."/>
            <person name="Woyke T."/>
            <person name="Klenk H.P."/>
            <person name="Zhou Y."/>
            <person name="Lilburn T.G."/>
            <person name="Beck B.J."/>
            <person name="De Vos P."/>
            <person name="Vandamme P."/>
            <person name="Eisen J.A."/>
            <person name="Garrity G."/>
            <person name="Hugenholtz P."/>
            <person name="Kyrpides N.C."/>
        </authorList>
    </citation>
    <scope>NUCLEOTIDE SEQUENCE [LARGE SCALE GENOMIC DNA]</scope>
    <source>
        <strain evidence="2 3">CECT 7306</strain>
    </source>
</reference>
<evidence type="ECO:0000256" key="1">
    <source>
        <dbReference type="SAM" id="Phobius"/>
    </source>
</evidence>
<dbReference type="RefSeq" id="WP_123378922.1">
    <property type="nucleotide sequence ID" value="NZ_RJKN01000002.1"/>
</dbReference>
<keyword evidence="3" id="KW-1185">Reference proteome</keyword>
<dbReference type="InParanoid" id="A0A3N1HQ72"/>
<proteinExistence type="predicted"/>
<keyword evidence="1" id="KW-0472">Membrane</keyword>
<feature type="transmembrane region" description="Helical" evidence="1">
    <location>
        <begin position="62"/>
        <end position="84"/>
    </location>
</feature>
<feature type="transmembrane region" description="Helical" evidence="1">
    <location>
        <begin position="96"/>
        <end position="115"/>
    </location>
</feature>
<dbReference type="EMBL" id="RJKN01000002">
    <property type="protein sequence ID" value="ROP44668.1"/>
    <property type="molecule type" value="Genomic_DNA"/>
</dbReference>
<dbReference type="AlphaFoldDB" id="A0A3N1HQ72"/>
<comment type="caution">
    <text evidence="2">The sequence shown here is derived from an EMBL/GenBank/DDBJ whole genome shotgun (WGS) entry which is preliminary data.</text>
</comment>
<accession>A0A3N1HQ72</accession>